<evidence type="ECO:0000313" key="3">
    <source>
        <dbReference type="EMBL" id="BAI81267.1"/>
    </source>
</evidence>
<dbReference type="OrthoDB" id="9790852at2"/>
<feature type="domain" description="EamA" evidence="2">
    <location>
        <begin position="151"/>
        <end position="283"/>
    </location>
</feature>
<feature type="transmembrane region" description="Helical" evidence="1">
    <location>
        <begin position="119"/>
        <end position="137"/>
    </location>
</feature>
<reference evidence="3 4" key="1">
    <citation type="journal article" date="2010" name="DNA Res.">
        <title>Bacterial lifestyle in a deep-sea hydrothermal vent chimney revealed by the genome sequence of the thermophilic bacterium Deferribacter desulfuricans SSM1.</title>
        <authorList>
            <person name="Takaki Y."/>
            <person name="Shimamura S."/>
            <person name="Nakagawa S."/>
            <person name="Fukuhara Y."/>
            <person name="Horikawa H."/>
            <person name="Ankai A."/>
            <person name="Harada T."/>
            <person name="Hosoyama A."/>
            <person name="Oguchi A."/>
            <person name="Fukui S."/>
            <person name="Fujita N."/>
            <person name="Takami H."/>
            <person name="Takai K."/>
        </authorList>
    </citation>
    <scope>NUCLEOTIDE SEQUENCE [LARGE SCALE GENOMIC DNA]</scope>
    <source>
        <strain evidence="4">DSM 14783 / JCM 11476 / NBRC 101012 / SSM1</strain>
    </source>
</reference>
<sequence>MIRVYIVLLFGIISVSFAAIFVRFCEDVPSIMIATYRLVIASTILNIIYFRKGGKRFDFQKADFIYGFAGGLFLALHFVTWFQSLKYTSVASSVVLLSTGPIFVAVLSYIILKEKQSKEIIIAIILAIVGSAILALGDSNADFAFGEKALIGDFLAISSAFFVSFYLMVGSKLREKMDILSYIVLVYTFAAIILLITSILMQIPFTGYSVKSYIFMVLLAVVSQNLGHTAFNWALKYIKTSVVSLTTLGEPVIASFLAYIFFGETIDKFKFIGIILIFVAIIIGSRKGEK</sequence>
<dbReference type="InterPro" id="IPR000620">
    <property type="entry name" value="EamA_dom"/>
</dbReference>
<organism evidence="3 4">
    <name type="scientific">Deferribacter desulfuricans (strain DSM 14783 / JCM 11476 / NBRC 101012 / SSM1)</name>
    <dbReference type="NCBI Taxonomy" id="639282"/>
    <lineage>
        <taxon>Bacteria</taxon>
        <taxon>Pseudomonadati</taxon>
        <taxon>Deferribacterota</taxon>
        <taxon>Deferribacteres</taxon>
        <taxon>Deferribacterales</taxon>
        <taxon>Deferribacteraceae</taxon>
        <taxon>Deferribacter</taxon>
    </lineage>
</organism>
<keyword evidence="4" id="KW-1185">Reference proteome</keyword>
<protein>
    <submittedName>
        <fullName evidence="3">Drug/metabolite transporter</fullName>
    </submittedName>
</protein>
<keyword evidence="1" id="KW-0812">Transmembrane</keyword>
<feature type="transmembrane region" description="Helical" evidence="1">
    <location>
        <begin position="90"/>
        <end position="112"/>
    </location>
</feature>
<dbReference type="Proteomes" id="UP000001520">
    <property type="component" value="Chromosome"/>
</dbReference>
<dbReference type="PANTHER" id="PTHR22911">
    <property type="entry name" value="ACYL-MALONYL CONDENSING ENZYME-RELATED"/>
    <property type="match status" value="1"/>
</dbReference>
<feature type="transmembrane region" description="Helical" evidence="1">
    <location>
        <begin position="28"/>
        <end position="50"/>
    </location>
</feature>
<evidence type="ECO:0000256" key="1">
    <source>
        <dbReference type="SAM" id="Phobius"/>
    </source>
</evidence>
<evidence type="ECO:0000313" key="4">
    <source>
        <dbReference type="Proteomes" id="UP000001520"/>
    </source>
</evidence>
<dbReference type="HOGENOM" id="CLU_033863_0_2_0"/>
<dbReference type="KEGG" id="ddf:DEFDS_1812"/>
<gene>
    <name evidence="3" type="ordered locus">DEFDS_1812</name>
</gene>
<dbReference type="PANTHER" id="PTHR22911:SF76">
    <property type="entry name" value="EAMA DOMAIN-CONTAINING PROTEIN"/>
    <property type="match status" value="1"/>
</dbReference>
<dbReference type="eggNOG" id="COG0697">
    <property type="taxonomic scope" value="Bacteria"/>
</dbReference>
<dbReference type="InterPro" id="IPR037185">
    <property type="entry name" value="EmrE-like"/>
</dbReference>
<dbReference type="GO" id="GO:0016020">
    <property type="term" value="C:membrane"/>
    <property type="evidence" value="ECO:0007669"/>
    <property type="project" value="InterPro"/>
</dbReference>
<dbReference type="EMBL" id="AP011529">
    <property type="protein sequence ID" value="BAI81267.1"/>
    <property type="molecule type" value="Genomic_DNA"/>
</dbReference>
<name>D3P977_DEFDS</name>
<keyword evidence="1" id="KW-1133">Transmembrane helix</keyword>
<keyword evidence="1" id="KW-0472">Membrane</keyword>
<dbReference type="AlphaFoldDB" id="D3P977"/>
<feature type="transmembrane region" description="Helical" evidence="1">
    <location>
        <begin position="179"/>
        <end position="201"/>
    </location>
</feature>
<dbReference type="STRING" id="639282.DEFDS_1812"/>
<dbReference type="Pfam" id="PF00892">
    <property type="entry name" value="EamA"/>
    <property type="match status" value="2"/>
</dbReference>
<feature type="transmembrane region" description="Helical" evidence="1">
    <location>
        <begin position="268"/>
        <end position="285"/>
    </location>
</feature>
<feature type="transmembrane region" description="Helical" evidence="1">
    <location>
        <begin position="242"/>
        <end position="262"/>
    </location>
</feature>
<evidence type="ECO:0000259" key="2">
    <source>
        <dbReference type="Pfam" id="PF00892"/>
    </source>
</evidence>
<feature type="domain" description="EamA" evidence="2">
    <location>
        <begin position="5"/>
        <end position="134"/>
    </location>
</feature>
<dbReference type="SUPFAM" id="SSF103481">
    <property type="entry name" value="Multidrug resistance efflux transporter EmrE"/>
    <property type="match status" value="2"/>
</dbReference>
<feature type="transmembrane region" description="Helical" evidence="1">
    <location>
        <begin position="62"/>
        <end position="84"/>
    </location>
</feature>
<feature type="transmembrane region" description="Helical" evidence="1">
    <location>
        <begin position="149"/>
        <end position="167"/>
    </location>
</feature>
<dbReference type="RefSeq" id="WP_013008512.1">
    <property type="nucleotide sequence ID" value="NC_013939.1"/>
</dbReference>
<feature type="transmembrane region" description="Helical" evidence="1">
    <location>
        <begin position="213"/>
        <end position="235"/>
    </location>
</feature>
<accession>D3P977</accession>
<proteinExistence type="predicted"/>